<dbReference type="Gene3D" id="3.90.1720.10">
    <property type="entry name" value="endopeptidase domain like (from Nostoc punctiforme)"/>
    <property type="match status" value="1"/>
</dbReference>
<protein>
    <recommendedName>
        <fullName evidence="7">NlpC/P60 domain-containing protein</fullName>
    </recommendedName>
</protein>
<dbReference type="GO" id="GO:0008234">
    <property type="term" value="F:cysteine-type peptidase activity"/>
    <property type="evidence" value="ECO:0007669"/>
    <property type="project" value="UniProtKB-KW"/>
</dbReference>
<keyword evidence="4" id="KW-0788">Thiol protease</keyword>
<feature type="chain" id="PRO_5035326351" description="NlpC/P60 domain-containing protein" evidence="6">
    <location>
        <begin position="26"/>
        <end position="319"/>
    </location>
</feature>
<evidence type="ECO:0000259" key="7">
    <source>
        <dbReference type="PROSITE" id="PS51935"/>
    </source>
</evidence>
<dbReference type="Pfam" id="PF00877">
    <property type="entry name" value="NLPC_P60"/>
    <property type="match status" value="1"/>
</dbReference>
<name>A0A8J4E4Z6_9ACTN</name>
<feature type="coiled-coil region" evidence="5">
    <location>
        <begin position="50"/>
        <end position="84"/>
    </location>
</feature>
<evidence type="ECO:0000313" key="9">
    <source>
        <dbReference type="Proteomes" id="UP000612585"/>
    </source>
</evidence>
<dbReference type="Gene3D" id="6.10.250.3150">
    <property type="match status" value="1"/>
</dbReference>
<dbReference type="InterPro" id="IPR051794">
    <property type="entry name" value="PG_Endopeptidase_C40"/>
</dbReference>
<keyword evidence="6" id="KW-0732">Signal</keyword>
<evidence type="ECO:0000256" key="4">
    <source>
        <dbReference type="ARBA" id="ARBA00022807"/>
    </source>
</evidence>
<evidence type="ECO:0000256" key="5">
    <source>
        <dbReference type="SAM" id="Coils"/>
    </source>
</evidence>
<comment type="caution">
    <text evidence="8">The sequence shown here is derived from an EMBL/GenBank/DDBJ whole genome shotgun (WGS) entry which is preliminary data.</text>
</comment>
<dbReference type="InterPro" id="IPR038765">
    <property type="entry name" value="Papain-like_cys_pep_sf"/>
</dbReference>
<accession>A0A8J4E4Z6</accession>
<keyword evidence="9" id="KW-1185">Reference proteome</keyword>
<evidence type="ECO:0000256" key="3">
    <source>
        <dbReference type="ARBA" id="ARBA00022801"/>
    </source>
</evidence>
<dbReference type="AlphaFoldDB" id="A0A8J4E4Z6"/>
<proteinExistence type="inferred from homology"/>
<dbReference type="EMBL" id="BOPG01000068">
    <property type="protein sequence ID" value="GIJ61614.1"/>
    <property type="molecule type" value="Genomic_DNA"/>
</dbReference>
<gene>
    <name evidence="8" type="ORF">Vau01_091300</name>
</gene>
<evidence type="ECO:0000313" key="8">
    <source>
        <dbReference type="EMBL" id="GIJ61614.1"/>
    </source>
</evidence>
<dbReference type="PANTHER" id="PTHR47359:SF3">
    <property type="entry name" value="NLP_P60 DOMAIN-CONTAINING PROTEIN-RELATED"/>
    <property type="match status" value="1"/>
</dbReference>
<dbReference type="GO" id="GO:0006508">
    <property type="term" value="P:proteolysis"/>
    <property type="evidence" value="ECO:0007669"/>
    <property type="project" value="UniProtKB-KW"/>
</dbReference>
<dbReference type="PANTHER" id="PTHR47359">
    <property type="entry name" value="PEPTIDOGLYCAN DL-ENDOPEPTIDASE CWLO"/>
    <property type="match status" value="1"/>
</dbReference>
<evidence type="ECO:0000256" key="2">
    <source>
        <dbReference type="ARBA" id="ARBA00022670"/>
    </source>
</evidence>
<sequence length="319" mass="34520">MRLRVLAAAVLGSMLALSLGVQAHAEPSTSDIEKQIDAQWNQLEPVIEEHNKVQSDLAANKAKVDALQQQIQPLQEQIDGARSKVAELAVNEYKTGRASTLNALLASRSSDGLGDRLVRLESLARKQEDALAQVLALKKQYEEVKLPLDQLVAKLATQEADLAKRKAGIDAEIKKLNDMRLAAFGTTGGKGNLQPAPCPATYPGGPASVAARTACAQIGKPYVFGATGPGSFDCSGITMFAWKAAGVNLRHYTQWQYQDTKRVSREELRPGDLVFYYGDLHHMGMYVGNGWLLHAPTSGDVVRMKRMDDGPIAGFGRPG</sequence>
<evidence type="ECO:0000256" key="6">
    <source>
        <dbReference type="SAM" id="SignalP"/>
    </source>
</evidence>
<dbReference type="PROSITE" id="PS51935">
    <property type="entry name" value="NLPC_P60"/>
    <property type="match status" value="1"/>
</dbReference>
<keyword evidence="5" id="KW-0175">Coiled coil</keyword>
<organism evidence="8 9">
    <name type="scientific">Virgisporangium aurantiacum</name>
    <dbReference type="NCBI Taxonomy" id="175570"/>
    <lineage>
        <taxon>Bacteria</taxon>
        <taxon>Bacillati</taxon>
        <taxon>Actinomycetota</taxon>
        <taxon>Actinomycetes</taxon>
        <taxon>Micromonosporales</taxon>
        <taxon>Micromonosporaceae</taxon>
        <taxon>Virgisporangium</taxon>
    </lineage>
</organism>
<reference evidence="8" key="1">
    <citation type="submission" date="2021-01" db="EMBL/GenBank/DDBJ databases">
        <title>Whole genome shotgun sequence of Virgisporangium aurantiacum NBRC 16421.</title>
        <authorList>
            <person name="Komaki H."/>
            <person name="Tamura T."/>
        </authorList>
    </citation>
    <scope>NUCLEOTIDE SEQUENCE</scope>
    <source>
        <strain evidence="8">NBRC 16421</strain>
    </source>
</reference>
<feature type="signal peptide" evidence="6">
    <location>
        <begin position="1"/>
        <end position="25"/>
    </location>
</feature>
<feature type="domain" description="NlpC/P60" evidence="7">
    <location>
        <begin position="204"/>
        <end position="319"/>
    </location>
</feature>
<keyword evidence="3" id="KW-0378">Hydrolase</keyword>
<dbReference type="Proteomes" id="UP000612585">
    <property type="component" value="Unassembled WGS sequence"/>
</dbReference>
<dbReference type="SUPFAM" id="SSF54001">
    <property type="entry name" value="Cysteine proteinases"/>
    <property type="match status" value="1"/>
</dbReference>
<keyword evidence="2" id="KW-0645">Protease</keyword>
<comment type="similarity">
    <text evidence="1">Belongs to the peptidase C40 family.</text>
</comment>
<dbReference type="InterPro" id="IPR000064">
    <property type="entry name" value="NLP_P60_dom"/>
</dbReference>
<evidence type="ECO:0000256" key="1">
    <source>
        <dbReference type="ARBA" id="ARBA00007074"/>
    </source>
</evidence>